<protein>
    <recommendedName>
        <fullName evidence="5">DASH complex subunit DAD2</fullName>
    </recommendedName>
    <alternativeName>
        <fullName evidence="17">Outer kinetochore protein DAD2</fullName>
    </alternativeName>
</protein>
<evidence type="ECO:0000256" key="18">
    <source>
        <dbReference type="SAM" id="Coils"/>
    </source>
</evidence>
<organism evidence="20 21">
    <name type="scientific">Aureobasidium pullulans</name>
    <name type="common">Black yeast</name>
    <name type="synonym">Pullularia pullulans</name>
    <dbReference type="NCBI Taxonomy" id="5580"/>
    <lineage>
        <taxon>Eukaryota</taxon>
        <taxon>Fungi</taxon>
        <taxon>Dikarya</taxon>
        <taxon>Ascomycota</taxon>
        <taxon>Pezizomycotina</taxon>
        <taxon>Dothideomycetes</taxon>
        <taxon>Dothideomycetidae</taxon>
        <taxon>Dothideales</taxon>
        <taxon>Saccotheciaceae</taxon>
        <taxon>Aureobasidium</taxon>
    </lineage>
</organism>
<dbReference type="AlphaFoldDB" id="A0A4S9DX68"/>
<sequence length="158" mass="17535">MNSNLDFFLLFTNLLRPAIMYRPTSNLPSHMRQSSLSTSNSQTSALQQRINEKRAELENLKQLRELSAGLAGQMEQLEEKLSTLSDGTQAIATVLSNWHTVLRAIHMASAHIAKPAQESESEAEAQLPLPQTLVRIPMQHVDQSEPAQSENGDDSTVK</sequence>
<evidence type="ECO:0000256" key="15">
    <source>
        <dbReference type="ARBA" id="ARBA00023306"/>
    </source>
</evidence>
<keyword evidence="13" id="KW-0206">Cytoskeleton</keyword>
<evidence type="ECO:0000256" key="14">
    <source>
        <dbReference type="ARBA" id="ARBA00023242"/>
    </source>
</evidence>
<dbReference type="GO" id="GO:0042729">
    <property type="term" value="C:DASH complex"/>
    <property type="evidence" value="ECO:0007669"/>
    <property type="project" value="InterPro"/>
</dbReference>
<dbReference type="GO" id="GO:0008608">
    <property type="term" value="P:attachment of spindle microtubules to kinetochore"/>
    <property type="evidence" value="ECO:0007669"/>
    <property type="project" value="TreeGrafter"/>
</dbReference>
<evidence type="ECO:0000256" key="19">
    <source>
        <dbReference type="SAM" id="MobiDB-lite"/>
    </source>
</evidence>
<feature type="region of interest" description="Disordered" evidence="19">
    <location>
        <begin position="113"/>
        <end position="158"/>
    </location>
</feature>
<evidence type="ECO:0000256" key="16">
    <source>
        <dbReference type="ARBA" id="ARBA00023328"/>
    </source>
</evidence>
<keyword evidence="14" id="KW-0539">Nucleus</keyword>
<evidence type="ECO:0000256" key="4">
    <source>
        <dbReference type="ARBA" id="ARBA00005501"/>
    </source>
</evidence>
<evidence type="ECO:0000256" key="17">
    <source>
        <dbReference type="ARBA" id="ARBA00030568"/>
    </source>
</evidence>
<evidence type="ECO:0000256" key="11">
    <source>
        <dbReference type="ARBA" id="ARBA00022829"/>
    </source>
</evidence>
<proteinExistence type="inferred from homology"/>
<dbReference type="GO" id="GO:0044732">
    <property type="term" value="C:mitotic spindle pole body"/>
    <property type="evidence" value="ECO:0007669"/>
    <property type="project" value="TreeGrafter"/>
</dbReference>
<name>A0A4S9DX68_AURPU</name>
<keyword evidence="11" id="KW-0159">Chromosome partition</keyword>
<keyword evidence="16" id="KW-0137">Centromere</keyword>
<keyword evidence="9" id="KW-0493">Microtubule</keyword>
<evidence type="ECO:0000256" key="13">
    <source>
        <dbReference type="ARBA" id="ARBA00023212"/>
    </source>
</evidence>
<comment type="subcellular location">
    <subcellularLocation>
        <location evidence="3">Chromosome</location>
        <location evidence="3">Centromere</location>
        <location evidence="3">Kinetochore</location>
    </subcellularLocation>
    <subcellularLocation>
        <location evidence="2">Cytoplasm</location>
        <location evidence="2">Cytoskeleton</location>
        <location evidence="2">Spindle</location>
    </subcellularLocation>
    <subcellularLocation>
        <location evidence="1">Nucleus</location>
    </subcellularLocation>
</comment>
<evidence type="ECO:0000256" key="9">
    <source>
        <dbReference type="ARBA" id="ARBA00022701"/>
    </source>
</evidence>
<evidence type="ECO:0000256" key="5">
    <source>
        <dbReference type="ARBA" id="ARBA00020260"/>
    </source>
</evidence>
<reference evidence="20 21" key="1">
    <citation type="submission" date="2018-10" db="EMBL/GenBank/DDBJ databases">
        <title>Fifty Aureobasidium pullulans genomes reveal a recombining polyextremotolerant generalist.</title>
        <authorList>
            <person name="Gostincar C."/>
            <person name="Turk M."/>
            <person name="Zajc J."/>
            <person name="Gunde-Cimerman N."/>
        </authorList>
    </citation>
    <scope>NUCLEOTIDE SEQUENCE [LARGE SCALE GENOMIC DNA]</scope>
    <source>
        <strain evidence="20 21">EXF-9785</strain>
    </source>
</reference>
<comment type="caution">
    <text evidence="20">The sequence shown here is derived from an EMBL/GenBank/DDBJ whole genome shotgun (WGS) entry which is preliminary data.</text>
</comment>
<evidence type="ECO:0000256" key="1">
    <source>
        <dbReference type="ARBA" id="ARBA00004123"/>
    </source>
</evidence>
<dbReference type="GO" id="GO:0051301">
    <property type="term" value="P:cell division"/>
    <property type="evidence" value="ECO:0007669"/>
    <property type="project" value="UniProtKB-KW"/>
</dbReference>
<dbReference type="PANTHER" id="PTHR28036">
    <property type="entry name" value="DASH COMPLEX SUBUNIT DAD2"/>
    <property type="match status" value="1"/>
</dbReference>
<feature type="coiled-coil region" evidence="18">
    <location>
        <begin position="43"/>
        <end position="80"/>
    </location>
</feature>
<accession>A0A4S9DX68</accession>
<dbReference type="GO" id="GO:0005874">
    <property type="term" value="C:microtubule"/>
    <property type="evidence" value="ECO:0007669"/>
    <property type="project" value="UniProtKB-KW"/>
</dbReference>
<evidence type="ECO:0000256" key="6">
    <source>
        <dbReference type="ARBA" id="ARBA00022454"/>
    </source>
</evidence>
<evidence type="ECO:0000256" key="8">
    <source>
        <dbReference type="ARBA" id="ARBA00022618"/>
    </source>
</evidence>
<keyword evidence="15" id="KW-0131">Cell cycle</keyword>
<keyword evidence="18" id="KW-0175">Coiled coil</keyword>
<keyword evidence="7" id="KW-0963">Cytoplasm</keyword>
<evidence type="ECO:0000256" key="7">
    <source>
        <dbReference type="ARBA" id="ARBA00022490"/>
    </source>
</evidence>
<dbReference type="GO" id="GO:0000278">
    <property type="term" value="P:mitotic cell cycle"/>
    <property type="evidence" value="ECO:0007669"/>
    <property type="project" value="InterPro"/>
</dbReference>
<dbReference type="InterPro" id="IPR013963">
    <property type="entry name" value="DASH_Dad2"/>
</dbReference>
<keyword evidence="12" id="KW-0995">Kinetochore</keyword>
<evidence type="ECO:0000256" key="10">
    <source>
        <dbReference type="ARBA" id="ARBA00022776"/>
    </source>
</evidence>
<comment type="similarity">
    <text evidence="4">Belongs to the DASH complex DAD2 family.</text>
</comment>
<evidence type="ECO:0000313" key="20">
    <source>
        <dbReference type="EMBL" id="THX25566.1"/>
    </source>
</evidence>
<gene>
    <name evidence="20" type="ORF">D6D10_09885</name>
</gene>
<keyword evidence="8" id="KW-0132">Cell division</keyword>
<evidence type="ECO:0000313" key="21">
    <source>
        <dbReference type="Proteomes" id="UP000308953"/>
    </source>
</evidence>
<evidence type="ECO:0000256" key="12">
    <source>
        <dbReference type="ARBA" id="ARBA00022838"/>
    </source>
</evidence>
<keyword evidence="10" id="KW-0498">Mitosis</keyword>
<evidence type="ECO:0000256" key="2">
    <source>
        <dbReference type="ARBA" id="ARBA00004186"/>
    </source>
</evidence>
<dbReference type="Pfam" id="PF08654">
    <property type="entry name" value="DASH_Dad2"/>
    <property type="match status" value="1"/>
</dbReference>
<keyword evidence="6" id="KW-0158">Chromosome</keyword>
<dbReference type="PANTHER" id="PTHR28036:SF1">
    <property type="entry name" value="DASH COMPLEX SUBUNIT DAD2"/>
    <property type="match status" value="1"/>
</dbReference>
<dbReference type="GO" id="GO:1990023">
    <property type="term" value="C:mitotic spindle midzone"/>
    <property type="evidence" value="ECO:0007669"/>
    <property type="project" value="TreeGrafter"/>
</dbReference>
<evidence type="ECO:0000256" key="3">
    <source>
        <dbReference type="ARBA" id="ARBA00004629"/>
    </source>
</evidence>
<dbReference type="EMBL" id="QZAV01000468">
    <property type="protein sequence ID" value="THX25566.1"/>
    <property type="molecule type" value="Genomic_DNA"/>
</dbReference>
<dbReference type="Proteomes" id="UP000308953">
    <property type="component" value="Unassembled WGS sequence"/>
</dbReference>